<accession>A0A918KIB7</accession>
<gene>
    <name evidence="2" type="ORF">GCM10010358_18510</name>
</gene>
<dbReference type="GO" id="GO:0046872">
    <property type="term" value="F:metal ion binding"/>
    <property type="evidence" value="ECO:0007669"/>
    <property type="project" value="InterPro"/>
</dbReference>
<dbReference type="InterPro" id="IPR008963">
    <property type="entry name" value="Purple_acid_Pase-like_N"/>
</dbReference>
<dbReference type="Proteomes" id="UP000619244">
    <property type="component" value="Unassembled WGS sequence"/>
</dbReference>
<keyword evidence="3" id="KW-1185">Reference proteome</keyword>
<evidence type="ECO:0000313" key="3">
    <source>
        <dbReference type="Proteomes" id="UP000619244"/>
    </source>
</evidence>
<reference evidence="2" key="2">
    <citation type="submission" date="2020-09" db="EMBL/GenBank/DDBJ databases">
        <authorList>
            <person name="Sun Q."/>
            <person name="Ohkuma M."/>
        </authorList>
    </citation>
    <scope>NUCLEOTIDE SEQUENCE</scope>
    <source>
        <strain evidence="2">JCM 4790</strain>
    </source>
</reference>
<sequence>MSMAERHEYLRARFSRRRVIRGGAVTLDAVAGGAFVPGAVDPPGGPAAVPRAGRTAERVDGALVAPFGRHLAYGADPRTEMTVFWRVPVAVRKPFIRIGAHPWDLSRRIEAEVRTLHTPAGVGASRVRTATCGPAGPGEPGPSAPFPDRGRRSLRGV</sequence>
<dbReference type="GO" id="GO:0003993">
    <property type="term" value="F:acid phosphatase activity"/>
    <property type="evidence" value="ECO:0007669"/>
    <property type="project" value="InterPro"/>
</dbReference>
<dbReference type="AlphaFoldDB" id="A0A918KIB7"/>
<organism evidence="2 3">
    <name type="scientific">Streptomyces minutiscleroticus</name>
    <dbReference type="NCBI Taxonomy" id="68238"/>
    <lineage>
        <taxon>Bacteria</taxon>
        <taxon>Bacillati</taxon>
        <taxon>Actinomycetota</taxon>
        <taxon>Actinomycetes</taxon>
        <taxon>Kitasatosporales</taxon>
        <taxon>Streptomycetaceae</taxon>
        <taxon>Streptomyces</taxon>
    </lineage>
</organism>
<dbReference type="EMBL" id="BMVU01000005">
    <property type="protein sequence ID" value="GGX64500.1"/>
    <property type="molecule type" value="Genomic_DNA"/>
</dbReference>
<evidence type="ECO:0000313" key="2">
    <source>
        <dbReference type="EMBL" id="GGX64500.1"/>
    </source>
</evidence>
<evidence type="ECO:0000256" key="1">
    <source>
        <dbReference type="SAM" id="MobiDB-lite"/>
    </source>
</evidence>
<comment type="caution">
    <text evidence="2">The sequence shown here is derived from an EMBL/GenBank/DDBJ whole genome shotgun (WGS) entry which is preliminary data.</text>
</comment>
<protein>
    <submittedName>
        <fullName evidence="2">Uncharacterized protein</fullName>
    </submittedName>
</protein>
<proteinExistence type="predicted"/>
<name>A0A918KIB7_9ACTN</name>
<feature type="region of interest" description="Disordered" evidence="1">
    <location>
        <begin position="122"/>
        <end position="157"/>
    </location>
</feature>
<reference evidence="2" key="1">
    <citation type="journal article" date="2014" name="Int. J. Syst. Evol. Microbiol.">
        <title>Complete genome sequence of Corynebacterium casei LMG S-19264T (=DSM 44701T), isolated from a smear-ripened cheese.</title>
        <authorList>
            <consortium name="US DOE Joint Genome Institute (JGI-PGF)"/>
            <person name="Walter F."/>
            <person name="Albersmeier A."/>
            <person name="Kalinowski J."/>
            <person name="Ruckert C."/>
        </authorList>
    </citation>
    <scope>NUCLEOTIDE SEQUENCE</scope>
    <source>
        <strain evidence="2">JCM 4790</strain>
    </source>
</reference>
<dbReference type="SUPFAM" id="SSF49363">
    <property type="entry name" value="Purple acid phosphatase, N-terminal domain"/>
    <property type="match status" value="1"/>
</dbReference>